<evidence type="ECO:0000313" key="2">
    <source>
        <dbReference type="EMBL" id="KAH1131261.1"/>
    </source>
</evidence>
<dbReference type="EMBL" id="JAIQCV010000001">
    <property type="protein sequence ID" value="KAH1131261.1"/>
    <property type="molecule type" value="Genomic_DNA"/>
</dbReference>
<dbReference type="PANTHER" id="PTHR33116:SF86">
    <property type="entry name" value="REVERSE TRANSCRIPTASE DOMAIN-CONTAINING PROTEIN"/>
    <property type="match status" value="1"/>
</dbReference>
<dbReference type="AlphaFoldDB" id="A0A9D3WM48"/>
<organism evidence="2 3">
    <name type="scientific">Gossypium stocksii</name>
    <dbReference type="NCBI Taxonomy" id="47602"/>
    <lineage>
        <taxon>Eukaryota</taxon>
        <taxon>Viridiplantae</taxon>
        <taxon>Streptophyta</taxon>
        <taxon>Embryophyta</taxon>
        <taxon>Tracheophyta</taxon>
        <taxon>Spermatophyta</taxon>
        <taxon>Magnoliopsida</taxon>
        <taxon>eudicotyledons</taxon>
        <taxon>Gunneridae</taxon>
        <taxon>Pentapetalae</taxon>
        <taxon>rosids</taxon>
        <taxon>malvids</taxon>
        <taxon>Malvales</taxon>
        <taxon>Malvaceae</taxon>
        <taxon>Malvoideae</taxon>
        <taxon>Gossypium</taxon>
    </lineage>
</organism>
<keyword evidence="3" id="KW-1185">Reference proteome</keyword>
<evidence type="ECO:0000259" key="1">
    <source>
        <dbReference type="PROSITE" id="PS50878"/>
    </source>
</evidence>
<protein>
    <recommendedName>
        <fullName evidence="1">Reverse transcriptase domain-containing protein</fullName>
    </recommendedName>
</protein>
<dbReference type="OrthoDB" id="1743609at2759"/>
<gene>
    <name evidence="2" type="ORF">J1N35_002639</name>
</gene>
<accession>A0A9D3WM48</accession>
<feature type="domain" description="Reverse transcriptase" evidence="1">
    <location>
        <begin position="1"/>
        <end position="84"/>
    </location>
</feature>
<evidence type="ECO:0000313" key="3">
    <source>
        <dbReference type="Proteomes" id="UP000828251"/>
    </source>
</evidence>
<comment type="caution">
    <text evidence="2">The sequence shown here is derived from an EMBL/GenBank/DDBJ whole genome shotgun (WGS) entry which is preliminary data.</text>
</comment>
<dbReference type="PROSITE" id="PS50878">
    <property type="entry name" value="RT_POL"/>
    <property type="match status" value="1"/>
</dbReference>
<sequence>MALELTIFFFADDAFLFVRKKQSKVEEFVKMLTAFERMYGQSINLEKSMVYFSPTNPASQRANLSNLLKMRVVTNLDGYLGLPISIGKRKFATFKSILDRTTMKINSWSKKLLSYEGKEIFIKSILQFIPIYAFSVFFIPNYVLKELQSLIGRVWWKEKTRIESITKAARILYEGFGWNVKRGSRISIWSDKWGFEGLSGDLICLNRREVQEEKACDLLNKEKNGWNEKSVYEIYGDNMGDQIYKIPILHNSPNDSRI</sequence>
<dbReference type="InterPro" id="IPR000477">
    <property type="entry name" value="RT_dom"/>
</dbReference>
<dbReference type="PANTHER" id="PTHR33116">
    <property type="entry name" value="REVERSE TRANSCRIPTASE ZINC-BINDING DOMAIN-CONTAINING PROTEIN-RELATED-RELATED"/>
    <property type="match status" value="1"/>
</dbReference>
<dbReference type="Proteomes" id="UP000828251">
    <property type="component" value="Unassembled WGS sequence"/>
</dbReference>
<name>A0A9D3WM48_9ROSI</name>
<reference evidence="2 3" key="1">
    <citation type="journal article" date="2021" name="Plant Biotechnol. J.">
        <title>Multi-omics assisted identification of the key and species-specific regulatory components of drought-tolerant mechanisms in Gossypium stocksii.</title>
        <authorList>
            <person name="Yu D."/>
            <person name="Ke L."/>
            <person name="Zhang D."/>
            <person name="Wu Y."/>
            <person name="Sun Y."/>
            <person name="Mei J."/>
            <person name="Sun J."/>
            <person name="Sun Y."/>
        </authorList>
    </citation>
    <scope>NUCLEOTIDE SEQUENCE [LARGE SCALE GENOMIC DNA]</scope>
    <source>
        <strain evidence="3">cv. E1</strain>
        <tissue evidence="2">Leaf</tissue>
    </source>
</reference>
<proteinExistence type="predicted"/>